<dbReference type="Proteomes" id="UP001321804">
    <property type="component" value="Chromosome"/>
</dbReference>
<dbReference type="AlphaFoldDB" id="A0AAU9CY36"/>
<keyword evidence="2" id="KW-0808">Transferase</keyword>
<protein>
    <submittedName>
        <fullName evidence="5">UPF0356 protein</fullName>
    </submittedName>
</protein>
<name>A0AAU9CY36_9LACO</name>
<keyword evidence="4" id="KW-0804">Transcription</keyword>
<reference evidence="5 6" key="1">
    <citation type="journal article" date="2023" name="Microbiol. Spectr.">
        <title>Symbiosis of Carpenter Bees with Uncharacterized Lactic Acid Bacteria Showing NAD Auxotrophy.</title>
        <authorList>
            <person name="Kawasaki S."/>
            <person name="Ozawa K."/>
            <person name="Mori T."/>
            <person name="Yamamoto A."/>
            <person name="Ito M."/>
            <person name="Ohkuma M."/>
            <person name="Sakamoto M."/>
            <person name="Matsutani M."/>
        </authorList>
    </citation>
    <scope>NUCLEOTIDE SEQUENCE [LARGE SCALE GENOMIC DNA]</scope>
    <source>
        <strain evidence="5 6">KimC2</strain>
    </source>
</reference>
<keyword evidence="1" id="KW-0240">DNA-directed RNA polymerase</keyword>
<accession>A0AAU9CY36</accession>
<evidence type="ECO:0000313" key="6">
    <source>
        <dbReference type="Proteomes" id="UP001321804"/>
    </source>
</evidence>
<evidence type="ECO:0000256" key="4">
    <source>
        <dbReference type="ARBA" id="ARBA00023163"/>
    </source>
</evidence>
<dbReference type="Gene3D" id="3.10.20.730">
    <property type="entry name" value="RNAP, epsilon subunit-like"/>
    <property type="match status" value="1"/>
</dbReference>
<evidence type="ECO:0000256" key="1">
    <source>
        <dbReference type="ARBA" id="ARBA00022478"/>
    </source>
</evidence>
<dbReference type="Pfam" id="PF07288">
    <property type="entry name" value="RpoY"/>
    <property type="match status" value="1"/>
</dbReference>
<dbReference type="EMBL" id="AP026801">
    <property type="protein sequence ID" value="BDR56158.1"/>
    <property type="molecule type" value="Genomic_DNA"/>
</dbReference>
<gene>
    <name evidence="5" type="ORF">KIMC2_07200</name>
</gene>
<sequence>MIYKVYYQEDSESAPRRESTKCLYAEAESIPDLKKKITDKFNYGIEYVTELNDEYLNYEKEHNPDFSIIKDL</sequence>
<evidence type="ECO:0000313" key="5">
    <source>
        <dbReference type="EMBL" id="BDR56158.1"/>
    </source>
</evidence>
<organism evidence="5 6">
    <name type="scientific">Xylocopilactobacillus apis</name>
    <dbReference type="NCBI Taxonomy" id="2932183"/>
    <lineage>
        <taxon>Bacteria</taxon>
        <taxon>Bacillati</taxon>
        <taxon>Bacillota</taxon>
        <taxon>Bacilli</taxon>
        <taxon>Lactobacillales</taxon>
        <taxon>Lactobacillaceae</taxon>
        <taxon>Xylocopilactobacillus</taxon>
    </lineage>
</organism>
<dbReference type="KEGG" id="xak:KIMC2_07200"/>
<dbReference type="GO" id="GO:0016779">
    <property type="term" value="F:nucleotidyltransferase activity"/>
    <property type="evidence" value="ECO:0007669"/>
    <property type="project" value="UniProtKB-KW"/>
</dbReference>
<evidence type="ECO:0000256" key="3">
    <source>
        <dbReference type="ARBA" id="ARBA00022695"/>
    </source>
</evidence>
<dbReference type="InterPro" id="IPR009907">
    <property type="entry name" value="RpoY"/>
</dbReference>
<evidence type="ECO:0000256" key="2">
    <source>
        <dbReference type="ARBA" id="ARBA00022679"/>
    </source>
</evidence>
<keyword evidence="6" id="KW-1185">Reference proteome</keyword>
<proteinExistence type="predicted"/>
<keyword evidence="3" id="KW-0548">Nucleotidyltransferase</keyword>
<dbReference type="RefSeq" id="WP_317698027.1">
    <property type="nucleotide sequence ID" value="NZ_AP026801.1"/>
</dbReference>
<dbReference type="GO" id="GO:0000428">
    <property type="term" value="C:DNA-directed RNA polymerase complex"/>
    <property type="evidence" value="ECO:0007669"/>
    <property type="project" value="UniProtKB-KW"/>
</dbReference>